<dbReference type="STRING" id="1859473.BG261_08245"/>
<reference evidence="10" key="1">
    <citation type="submission" date="2016-09" db="EMBL/GenBank/DDBJ databases">
        <title>Draft genome sequence of a novel species of the family Streptococcaceae isolated from flowers.</title>
        <authorList>
            <person name="Chuah L.-O."/>
            <person name="Yap K.-P."/>
            <person name="Thong K.L."/>
            <person name="Liong M.T."/>
            <person name="Ahmad R."/>
            <person name="Rusul G."/>
        </authorList>
    </citation>
    <scope>NUCLEOTIDE SEQUENCE [LARGE SCALE GENOMIC DNA]</scope>
    <source>
        <strain evidence="10">DF1</strain>
    </source>
</reference>
<keyword evidence="10" id="KW-1185">Reference proteome</keyword>
<dbReference type="GO" id="GO:0006011">
    <property type="term" value="P:UDP-alpha-D-glucose metabolic process"/>
    <property type="evidence" value="ECO:0007669"/>
    <property type="project" value="InterPro"/>
</dbReference>
<dbReference type="Gene3D" id="3.90.550.10">
    <property type="entry name" value="Spore Coat Polysaccharide Biosynthesis Protein SpsA, Chain A"/>
    <property type="match status" value="1"/>
</dbReference>
<dbReference type="NCBIfam" id="TIGR01099">
    <property type="entry name" value="galU"/>
    <property type="match status" value="1"/>
</dbReference>
<dbReference type="OrthoDB" id="9803871at2"/>
<dbReference type="Pfam" id="PF00483">
    <property type="entry name" value="NTP_transferase"/>
    <property type="match status" value="1"/>
</dbReference>
<comment type="similarity">
    <text evidence="2 7">Belongs to the UDPGP type 2 family.</text>
</comment>
<evidence type="ECO:0000313" key="9">
    <source>
        <dbReference type="EMBL" id="OFI48264.1"/>
    </source>
</evidence>
<organism evidence="9 10">
    <name type="scientific">Floricoccus tropicus</name>
    <dbReference type="NCBI Taxonomy" id="1859473"/>
    <lineage>
        <taxon>Bacteria</taxon>
        <taxon>Bacillati</taxon>
        <taxon>Bacillota</taxon>
        <taxon>Bacilli</taxon>
        <taxon>Lactobacillales</taxon>
        <taxon>Streptococcaceae</taxon>
        <taxon>Floricoccus</taxon>
    </lineage>
</organism>
<name>A0A1E8GJ34_9LACT</name>
<feature type="domain" description="Nucleotidyl transferase" evidence="8">
    <location>
        <begin position="15"/>
        <end position="272"/>
    </location>
</feature>
<dbReference type="EC" id="2.7.7.9" evidence="3 7"/>
<keyword evidence="5 7" id="KW-0548">Nucleotidyltransferase</keyword>
<dbReference type="AlphaFoldDB" id="A0A1E8GJ34"/>
<comment type="caution">
    <text evidence="9">The sequence shown here is derived from an EMBL/GenBank/DDBJ whole genome shotgun (WGS) entry which is preliminary data.</text>
</comment>
<evidence type="ECO:0000256" key="4">
    <source>
        <dbReference type="ARBA" id="ARBA00022679"/>
    </source>
</evidence>
<keyword evidence="4 7" id="KW-0808">Transferase</keyword>
<evidence type="ECO:0000256" key="6">
    <source>
        <dbReference type="ARBA" id="ARBA00048128"/>
    </source>
</evidence>
<dbReference type="GO" id="GO:0003983">
    <property type="term" value="F:UTP:glucose-1-phosphate uridylyltransferase activity"/>
    <property type="evidence" value="ECO:0007669"/>
    <property type="project" value="UniProtKB-EC"/>
</dbReference>
<dbReference type="InterPro" id="IPR005835">
    <property type="entry name" value="NTP_transferase_dom"/>
</dbReference>
<dbReference type="InterPro" id="IPR005771">
    <property type="entry name" value="GalU_uridylyltTrfase_bac/arc"/>
</dbReference>
<evidence type="ECO:0000256" key="1">
    <source>
        <dbReference type="ARBA" id="ARBA00005136"/>
    </source>
</evidence>
<dbReference type="SUPFAM" id="SSF53448">
    <property type="entry name" value="Nucleotide-diphospho-sugar transferases"/>
    <property type="match status" value="1"/>
</dbReference>
<comment type="pathway">
    <text evidence="1">Carbohydrate metabolism; nucleotide-sugar metabolism.</text>
</comment>
<comment type="catalytic activity">
    <reaction evidence="6 7">
        <text>alpha-D-glucose 1-phosphate + UTP + H(+) = UDP-alpha-D-glucose + diphosphate</text>
        <dbReference type="Rhea" id="RHEA:19889"/>
        <dbReference type="ChEBI" id="CHEBI:15378"/>
        <dbReference type="ChEBI" id="CHEBI:33019"/>
        <dbReference type="ChEBI" id="CHEBI:46398"/>
        <dbReference type="ChEBI" id="CHEBI:58601"/>
        <dbReference type="ChEBI" id="CHEBI:58885"/>
        <dbReference type="EC" id="2.7.7.9"/>
    </reaction>
</comment>
<gene>
    <name evidence="9" type="ORF">BG261_08245</name>
</gene>
<evidence type="ECO:0000256" key="7">
    <source>
        <dbReference type="RuleBase" id="RU361259"/>
    </source>
</evidence>
<dbReference type="InterPro" id="IPR029044">
    <property type="entry name" value="Nucleotide-diphossugar_trans"/>
</dbReference>
<accession>A0A1E8GJ34</accession>
<sequence length="312" mass="34773">MNKKANTDNSKKVRKAIIPAAGLGTRFLPATKAIAKEMLPIVDKPTIQFIVEEALASGIEDILIVTGKAKRPIEDHFDSNIELEMNLKEKGKDELLKLVEETTDINLHFIRQSHPKGLGHAVLQAKAFVGDEPFVVMLGDDLMEDKVPLTKQLINDYDEVHASTIAVMKVPHQEVDKYGVIAPEGQVEEGLYNVANFVEKPAVEDAPSDLAIIGRYLLTPEIFHILENQAPGAGNEIQLTDAIETLNKTQRVFAREFKGKRYDVGDKFGFVETTIEYGLKHPQIKDDLKQYIIKLGKELEGPAPKKEIKSEK</sequence>
<protein>
    <recommendedName>
        <fullName evidence="3 7">UTP--glucose-1-phosphate uridylyltransferase</fullName>
        <ecNumber evidence="3 7">2.7.7.9</ecNumber>
    </recommendedName>
    <alternativeName>
        <fullName evidence="7">UDP-glucose pyrophosphorylase</fullName>
    </alternativeName>
</protein>
<dbReference type="PANTHER" id="PTHR43197:SF1">
    <property type="entry name" value="UTP--GLUCOSE-1-PHOSPHATE URIDYLYLTRANSFERASE"/>
    <property type="match status" value="1"/>
</dbReference>
<dbReference type="PANTHER" id="PTHR43197">
    <property type="entry name" value="UTP--GLUCOSE-1-PHOSPHATE URIDYLYLTRANSFERASE"/>
    <property type="match status" value="1"/>
</dbReference>
<dbReference type="EMBL" id="MKIR01000026">
    <property type="protein sequence ID" value="OFI48264.1"/>
    <property type="molecule type" value="Genomic_DNA"/>
</dbReference>
<dbReference type="CDD" id="cd02541">
    <property type="entry name" value="UGPase_prokaryotic"/>
    <property type="match status" value="1"/>
</dbReference>
<evidence type="ECO:0000313" key="10">
    <source>
        <dbReference type="Proteomes" id="UP000178622"/>
    </source>
</evidence>
<evidence type="ECO:0000256" key="3">
    <source>
        <dbReference type="ARBA" id="ARBA00012415"/>
    </source>
</evidence>
<evidence type="ECO:0000256" key="2">
    <source>
        <dbReference type="ARBA" id="ARBA00006890"/>
    </source>
</evidence>
<dbReference type="Proteomes" id="UP000178622">
    <property type="component" value="Unassembled WGS sequence"/>
</dbReference>
<dbReference type="RefSeq" id="WP_070793272.1">
    <property type="nucleotide sequence ID" value="NZ_MKIR01000026.1"/>
</dbReference>
<evidence type="ECO:0000256" key="5">
    <source>
        <dbReference type="ARBA" id="ARBA00022695"/>
    </source>
</evidence>
<dbReference type="UniPathway" id="UPA00215"/>
<evidence type="ECO:0000259" key="8">
    <source>
        <dbReference type="Pfam" id="PF00483"/>
    </source>
</evidence>
<proteinExistence type="inferred from homology"/>